<sequence length="104" mass="11815">MIRAALVGGVGYTIMRTVRSKNDDASDTPTTTRCDSRTNFIFIGNDQYTAEDWVCCDRNYICRNQITPVKEIDRLYTGAKCQNPTPQCDLKKVRSKKLKKNGCE</sequence>
<keyword evidence="2" id="KW-1185">Reference proteome</keyword>
<organism evidence="1 2">
    <name type="scientific">Acrasis kona</name>
    <dbReference type="NCBI Taxonomy" id="1008807"/>
    <lineage>
        <taxon>Eukaryota</taxon>
        <taxon>Discoba</taxon>
        <taxon>Heterolobosea</taxon>
        <taxon>Tetramitia</taxon>
        <taxon>Eutetramitia</taxon>
        <taxon>Acrasidae</taxon>
        <taxon>Acrasis</taxon>
    </lineage>
</organism>
<reference evidence="1 2" key="1">
    <citation type="submission" date="2024-03" db="EMBL/GenBank/DDBJ databases">
        <title>The Acrasis kona genome and developmental transcriptomes reveal deep origins of eukaryotic multicellular pathways.</title>
        <authorList>
            <person name="Sheikh S."/>
            <person name="Fu C.-J."/>
            <person name="Brown M.W."/>
            <person name="Baldauf S.L."/>
        </authorList>
    </citation>
    <scope>NUCLEOTIDE SEQUENCE [LARGE SCALE GENOMIC DNA]</scope>
    <source>
        <strain evidence="1 2">ATCC MYA-3509</strain>
    </source>
</reference>
<dbReference type="EMBL" id="JAOPGA020000133">
    <property type="protein sequence ID" value="KAL0477023.1"/>
    <property type="molecule type" value="Genomic_DNA"/>
</dbReference>
<protein>
    <submittedName>
        <fullName evidence="1">CD36</fullName>
    </submittedName>
</protein>
<gene>
    <name evidence="1" type="ORF">AKO1_006389</name>
</gene>
<proteinExistence type="predicted"/>
<evidence type="ECO:0000313" key="1">
    <source>
        <dbReference type="EMBL" id="KAL0477023.1"/>
    </source>
</evidence>
<comment type="caution">
    <text evidence="1">The sequence shown here is derived from an EMBL/GenBank/DDBJ whole genome shotgun (WGS) entry which is preliminary data.</text>
</comment>
<name>A0AAW2YJ58_9EUKA</name>
<evidence type="ECO:0000313" key="2">
    <source>
        <dbReference type="Proteomes" id="UP001431209"/>
    </source>
</evidence>
<dbReference type="AlphaFoldDB" id="A0AAW2YJ58"/>
<accession>A0AAW2YJ58</accession>
<dbReference type="Proteomes" id="UP001431209">
    <property type="component" value="Unassembled WGS sequence"/>
</dbReference>